<gene>
    <name evidence="1" type="ORF">MNBD_NITROSPIRAE01-2129</name>
</gene>
<protein>
    <submittedName>
        <fullName evidence="1">Nicotinamide mononucleotide adenylyltransferase</fullName>
    </submittedName>
</protein>
<dbReference type="GO" id="GO:0016779">
    <property type="term" value="F:nucleotidyltransferase activity"/>
    <property type="evidence" value="ECO:0007669"/>
    <property type="project" value="UniProtKB-KW"/>
</dbReference>
<name>A0A3B1C8V9_9ZZZZ</name>
<sequence>MVQEILSTNKKAVQINRDHAKYGTFAEIGAGQEVARFFFKVGGAAGTIAKSISAYDMTVSDAIYGSTARYVSRQRLQSMLDCEFDLLRKRLDDSVGDKTTFFAFANTVKARSFLQTDESYGWLGIRFQMSPRTEPSEIIMHIRMLDKSNLKQQEALGVFGVNVIHGAFFLHQDMVAFLKSLLDNLTRKRVEVDMIKVSGPVFKNEDNRIMSLELVRLGLADSAIFTSEGDVVQPSEVLYKKAILVERGSFRPVTRVSLDILDCAKTQFSQEVGVQGGEITVLTEMTLRNLSQEGEINHKDFLDRVDLLGALGKTVLISNYGRFYRLAAYLFRYTNKKIGLAMGARTVKEIFKEKYYSDLEGGILESFGRLFKNDLKLYVYPQKDPKTGELITTENLKVASNLQHLYAHLLENQYLLDLRAYDESCLTIFARDVLKKIQDADPSWETMVPAQAVALIK</sequence>
<reference evidence="1" key="1">
    <citation type="submission" date="2018-06" db="EMBL/GenBank/DDBJ databases">
        <authorList>
            <person name="Zhirakovskaya E."/>
        </authorList>
    </citation>
    <scope>NUCLEOTIDE SEQUENCE</scope>
</reference>
<dbReference type="EMBL" id="UOGF01000020">
    <property type="protein sequence ID" value="VAX26946.1"/>
    <property type="molecule type" value="Genomic_DNA"/>
</dbReference>
<dbReference type="AlphaFoldDB" id="A0A3B1C8V9"/>
<accession>A0A3B1C8V9</accession>
<keyword evidence="1" id="KW-0808">Transferase</keyword>
<keyword evidence="1" id="KW-0548">Nucleotidyltransferase</keyword>
<proteinExistence type="predicted"/>
<organism evidence="1">
    <name type="scientific">hydrothermal vent metagenome</name>
    <dbReference type="NCBI Taxonomy" id="652676"/>
    <lineage>
        <taxon>unclassified sequences</taxon>
        <taxon>metagenomes</taxon>
        <taxon>ecological metagenomes</taxon>
    </lineage>
</organism>
<feature type="non-terminal residue" evidence="1">
    <location>
        <position position="457"/>
    </location>
</feature>
<evidence type="ECO:0000313" key="1">
    <source>
        <dbReference type="EMBL" id="VAX26946.1"/>
    </source>
</evidence>